<name>A0ABD2CD23_VESMC</name>
<evidence type="ECO:0000313" key="2">
    <source>
        <dbReference type="Proteomes" id="UP001607303"/>
    </source>
</evidence>
<accession>A0ABD2CD23</accession>
<protein>
    <submittedName>
        <fullName evidence="1">Uncharacterized protein</fullName>
    </submittedName>
</protein>
<dbReference type="Proteomes" id="UP001607303">
    <property type="component" value="Unassembled WGS sequence"/>
</dbReference>
<keyword evidence="2" id="KW-1185">Reference proteome</keyword>
<sequence length="67" mass="7315">MMVPEVVEARMLASALPPLIVSCYLVSGLCGQAVASILCGFIKCFRNRICSVDAAYLTTYLQSRQIE</sequence>
<comment type="caution">
    <text evidence="1">The sequence shown here is derived from an EMBL/GenBank/DDBJ whole genome shotgun (WGS) entry which is preliminary data.</text>
</comment>
<organism evidence="1 2">
    <name type="scientific">Vespula maculifrons</name>
    <name type="common">Eastern yellow jacket</name>
    <name type="synonym">Wasp</name>
    <dbReference type="NCBI Taxonomy" id="7453"/>
    <lineage>
        <taxon>Eukaryota</taxon>
        <taxon>Metazoa</taxon>
        <taxon>Ecdysozoa</taxon>
        <taxon>Arthropoda</taxon>
        <taxon>Hexapoda</taxon>
        <taxon>Insecta</taxon>
        <taxon>Pterygota</taxon>
        <taxon>Neoptera</taxon>
        <taxon>Endopterygota</taxon>
        <taxon>Hymenoptera</taxon>
        <taxon>Apocrita</taxon>
        <taxon>Aculeata</taxon>
        <taxon>Vespoidea</taxon>
        <taxon>Vespidae</taxon>
        <taxon>Vespinae</taxon>
        <taxon>Vespula</taxon>
    </lineage>
</organism>
<gene>
    <name evidence="1" type="ORF">V1477_008450</name>
</gene>
<proteinExistence type="predicted"/>
<dbReference type="AlphaFoldDB" id="A0ABD2CD23"/>
<evidence type="ECO:0000313" key="1">
    <source>
        <dbReference type="EMBL" id="KAL2742961.1"/>
    </source>
</evidence>
<reference evidence="1 2" key="1">
    <citation type="journal article" date="2024" name="Ann. Entomol. Soc. Am.">
        <title>Genomic analyses of the southern and eastern yellowjacket wasps (Hymenoptera: Vespidae) reveal evolutionary signatures of social life.</title>
        <authorList>
            <person name="Catto M.A."/>
            <person name="Caine P.B."/>
            <person name="Orr S.E."/>
            <person name="Hunt B.G."/>
            <person name="Goodisman M.A.D."/>
        </authorList>
    </citation>
    <scope>NUCLEOTIDE SEQUENCE [LARGE SCALE GENOMIC DNA]</scope>
    <source>
        <strain evidence="1">232</strain>
        <tissue evidence="1">Head and thorax</tissue>
    </source>
</reference>
<dbReference type="EMBL" id="JAYRBN010000056">
    <property type="protein sequence ID" value="KAL2742961.1"/>
    <property type="molecule type" value="Genomic_DNA"/>
</dbReference>